<dbReference type="InterPro" id="IPR019776">
    <property type="entry name" value="Flagellar_basal_body_rod_CS"/>
</dbReference>
<gene>
    <name evidence="8" type="primary">flgF</name>
    <name evidence="8" type="ORF">ACFONP_02655</name>
</gene>
<dbReference type="InterPro" id="IPR053967">
    <property type="entry name" value="LlgE_F_G-like_D1"/>
</dbReference>
<dbReference type="PROSITE" id="PS00588">
    <property type="entry name" value="FLAGELLA_BB_ROD"/>
    <property type="match status" value="1"/>
</dbReference>
<evidence type="ECO:0000259" key="7">
    <source>
        <dbReference type="Pfam" id="PF22692"/>
    </source>
</evidence>
<dbReference type="SUPFAM" id="SSF117143">
    <property type="entry name" value="Flagellar hook protein flgE"/>
    <property type="match status" value="1"/>
</dbReference>
<evidence type="ECO:0000259" key="5">
    <source>
        <dbReference type="Pfam" id="PF00460"/>
    </source>
</evidence>
<keyword evidence="8" id="KW-0969">Cilium</keyword>
<evidence type="ECO:0000256" key="3">
    <source>
        <dbReference type="ARBA" id="ARBA00023143"/>
    </source>
</evidence>
<dbReference type="PANTHER" id="PTHR30435:SF19">
    <property type="entry name" value="FLAGELLAR BASAL-BODY ROD PROTEIN FLGG"/>
    <property type="match status" value="1"/>
</dbReference>
<evidence type="ECO:0000313" key="9">
    <source>
        <dbReference type="Proteomes" id="UP001595607"/>
    </source>
</evidence>
<dbReference type="InterPro" id="IPR020013">
    <property type="entry name" value="Flagellar_FlgE/F/G"/>
</dbReference>
<keyword evidence="8" id="KW-0282">Flagellum</keyword>
<evidence type="ECO:0000256" key="2">
    <source>
        <dbReference type="ARBA" id="ARBA00009677"/>
    </source>
</evidence>
<protein>
    <recommendedName>
        <fullName evidence="4">Flagellar basal-body rod protein FlgF</fullName>
    </recommendedName>
</protein>
<dbReference type="Pfam" id="PF22692">
    <property type="entry name" value="LlgE_F_G_D1"/>
    <property type="match status" value="1"/>
</dbReference>
<dbReference type="NCBIfam" id="TIGR03506">
    <property type="entry name" value="FlgEFG_subfam"/>
    <property type="match status" value="1"/>
</dbReference>
<dbReference type="PANTHER" id="PTHR30435">
    <property type="entry name" value="FLAGELLAR PROTEIN"/>
    <property type="match status" value="1"/>
</dbReference>
<keyword evidence="3 4" id="KW-0975">Bacterial flagellum</keyword>
<dbReference type="InterPro" id="IPR001444">
    <property type="entry name" value="Flag_bb_rod_N"/>
</dbReference>
<dbReference type="InterPro" id="IPR037925">
    <property type="entry name" value="FlgE/F/G-like"/>
</dbReference>
<dbReference type="RefSeq" id="WP_189572986.1">
    <property type="nucleotide sequence ID" value="NZ_BMXU01000001.1"/>
</dbReference>
<dbReference type="InterPro" id="IPR012836">
    <property type="entry name" value="FlgF"/>
</dbReference>
<comment type="subcellular location">
    <subcellularLocation>
        <location evidence="1 4">Bacterial flagellum basal body</location>
    </subcellularLocation>
</comment>
<feature type="domain" description="Flagellar hook protein FlgE/F/G-like D1" evidence="7">
    <location>
        <begin position="81"/>
        <end position="147"/>
    </location>
</feature>
<evidence type="ECO:0000256" key="4">
    <source>
        <dbReference type="RuleBase" id="RU362116"/>
    </source>
</evidence>
<organism evidence="8 9">
    <name type="scientific">Parvularcula lutaonensis</name>
    <dbReference type="NCBI Taxonomy" id="491923"/>
    <lineage>
        <taxon>Bacteria</taxon>
        <taxon>Pseudomonadati</taxon>
        <taxon>Pseudomonadota</taxon>
        <taxon>Alphaproteobacteria</taxon>
        <taxon>Parvularculales</taxon>
        <taxon>Parvularculaceae</taxon>
        <taxon>Parvularcula</taxon>
    </lineage>
</organism>
<feature type="domain" description="Flagellar basal body rod protein N-terminal" evidence="5">
    <location>
        <begin position="8"/>
        <end position="35"/>
    </location>
</feature>
<evidence type="ECO:0000259" key="6">
    <source>
        <dbReference type="Pfam" id="PF06429"/>
    </source>
</evidence>
<dbReference type="NCBIfam" id="TIGR02490">
    <property type="entry name" value="flgF"/>
    <property type="match status" value="1"/>
</dbReference>
<comment type="caution">
    <text evidence="8">The sequence shown here is derived from an EMBL/GenBank/DDBJ whole genome shotgun (WGS) entry which is preliminary data.</text>
</comment>
<proteinExistence type="inferred from homology"/>
<sequence>MTDAISVSLTRQSGLLQELSVIANNIANASTDGFRREAAVFAEFVRELPEQASASMGSLRGHYTDLSTGTMRKTGGALDLAIEGAGWFGVGRDGDVLLTRAGHFMLDNEGNLVTPMGDPVLDEGGAPVTLPPNTSEISVGPDGTITADGFGVAQIGVLSAEAEDLVRAGDNLWRTTGALRFEDTPRVRQGFLESSNVSPVEEMARLIETQRLYEAGAALQTDEHERIQALIEALGRN</sequence>
<feature type="domain" description="Flagellar basal-body/hook protein C-terminal" evidence="6">
    <location>
        <begin position="188"/>
        <end position="231"/>
    </location>
</feature>
<comment type="similarity">
    <text evidence="2 4">Belongs to the flagella basal body rod proteins family.</text>
</comment>
<comment type="subunit">
    <text evidence="4">The basal body constitutes a major portion of the flagellar organelle and consists of five rings (E,L,P,S, and M) mounted on a central rod. The rod consists of about 26 subunits of FlgG in the distal portion, and FlgB, FlgC and FlgF are thought to build up the proximal portion of the rod with about 6 subunits each.</text>
</comment>
<evidence type="ECO:0000256" key="1">
    <source>
        <dbReference type="ARBA" id="ARBA00004117"/>
    </source>
</evidence>
<dbReference type="Pfam" id="PF00460">
    <property type="entry name" value="Flg_bb_rod"/>
    <property type="match status" value="1"/>
</dbReference>
<dbReference type="EMBL" id="JBHRVA010000002">
    <property type="protein sequence ID" value="MFC3301633.1"/>
    <property type="molecule type" value="Genomic_DNA"/>
</dbReference>
<accession>A0ABV7M866</accession>
<keyword evidence="8" id="KW-0966">Cell projection</keyword>
<dbReference type="Pfam" id="PF06429">
    <property type="entry name" value="Flg_bbr_C"/>
    <property type="match status" value="1"/>
</dbReference>
<keyword evidence="9" id="KW-1185">Reference proteome</keyword>
<name>A0ABV7M866_9PROT</name>
<reference evidence="9" key="1">
    <citation type="journal article" date="2019" name="Int. J. Syst. Evol. Microbiol.">
        <title>The Global Catalogue of Microorganisms (GCM) 10K type strain sequencing project: providing services to taxonomists for standard genome sequencing and annotation.</title>
        <authorList>
            <consortium name="The Broad Institute Genomics Platform"/>
            <consortium name="The Broad Institute Genome Sequencing Center for Infectious Disease"/>
            <person name="Wu L."/>
            <person name="Ma J."/>
        </authorList>
    </citation>
    <scope>NUCLEOTIDE SEQUENCE [LARGE SCALE GENOMIC DNA]</scope>
    <source>
        <strain evidence="9">KCTC 22245</strain>
    </source>
</reference>
<evidence type="ECO:0000313" key="8">
    <source>
        <dbReference type="EMBL" id="MFC3301633.1"/>
    </source>
</evidence>
<dbReference type="Proteomes" id="UP001595607">
    <property type="component" value="Unassembled WGS sequence"/>
</dbReference>
<dbReference type="InterPro" id="IPR010930">
    <property type="entry name" value="Flg_bb/hook_C_dom"/>
</dbReference>